<reference evidence="3 4" key="1">
    <citation type="submission" date="2022-01" db="EMBL/GenBank/DDBJ databases">
        <title>Whole genome-based taxonomy of the Shewanellaceae.</title>
        <authorList>
            <person name="Martin-Rodriguez A.J."/>
        </authorList>
    </citation>
    <scope>NUCLEOTIDE SEQUENCE [LARGE SCALE GENOMIC DNA]</scope>
    <source>
        <strain evidence="3 4">DSM 21332</strain>
    </source>
</reference>
<name>A0ABT0N671_9GAMM</name>
<accession>A0ABT0N671</accession>
<comment type="caution">
    <text evidence="3">The sequence shown here is derived from an EMBL/GenBank/DDBJ whole genome shotgun (WGS) entry which is preliminary data.</text>
</comment>
<evidence type="ECO:0000256" key="2">
    <source>
        <dbReference type="SAM" id="SignalP"/>
    </source>
</evidence>
<organism evidence="3 4">
    <name type="scientific">Shewanella corallii</name>
    <dbReference type="NCBI Taxonomy" id="560080"/>
    <lineage>
        <taxon>Bacteria</taxon>
        <taxon>Pseudomonadati</taxon>
        <taxon>Pseudomonadota</taxon>
        <taxon>Gammaproteobacteria</taxon>
        <taxon>Alteromonadales</taxon>
        <taxon>Shewanellaceae</taxon>
        <taxon>Shewanella</taxon>
    </lineage>
</organism>
<evidence type="ECO:0000313" key="3">
    <source>
        <dbReference type="EMBL" id="MCL2913894.1"/>
    </source>
</evidence>
<evidence type="ECO:0000256" key="1">
    <source>
        <dbReference type="ARBA" id="ARBA00022729"/>
    </source>
</evidence>
<evidence type="ECO:0000313" key="4">
    <source>
        <dbReference type="Proteomes" id="UP001202831"/>
    </source>
</evidence>
<keyword evidence="4" id="KW-1185">Reference proteome</keyword>
<gene>
    <name evidence="3" type="ORF">L2725_08815</name>
</gene>
<proteinExistence type="predicted"/>
<feature type="signal peptide" evidence="2">
    <location>
        <begin position="1"/>
        <end position="23"/>
    </location>
</feature>
<dbReference type="RefSeq" id="WP_249248595.1">
    <property type="nucleotide sequence ID" value="NZ_JAKIKT010000002.1"/>
</dbReference>
<keyword evidence="1 2" id="KW-0732">Signal</keyword>
<protein>
    <submittedName>
        <fullName evidence="3">DUF2541 family protein</fullName>
    </submittedName>
</protein>
<dbReference type="Proteomes" id="UP001202831">
    <property type="component" value="Unassembled WGS sequence"/>
</dbReference>
<dbReference type="Pfam" id="PF10807">
    <property type="entry name" value="DUF2541"/>
    <property type="match status" value="1"/>
</dbReference>
<feature type="chain" id="PRO_5046821070" evidence="2">
    <location>
        <begin position="24"/>
        <end position="125"/>
    </location>
</feature>
<dbReference type="InterPro" id="IPR020240">
    <property type="entry name" value="UPF0412_YaaI"/>
</dbReference>
<dbReference type="EMBL" id="JAKIKT010000002">
    <property type="protein sequence ID" value="MCL2913894.1"/>
    <property type="molecule type" value="Genomic_DNA"/>
</dbReference>
<sequence>MKKLIALSALVLAALSAAAPAMADGHITLGRTILLEDGRHGAKIPLLVCRNTDAIKIKAERKARLRKAVFTFRNGETRTINFYRDLKKNESTDWRKFAYKRCVKSIEVFGEAKDGSAGIKVLGRD</sequence>